<name>A0AAD9BU79_DISEL</name>
<dbReference type="EMBL" id="JASDAP010000016">
    <property type="protein sequence ID" value="KAK1890502.1"/>
    <property type="molecule type" value="Genomic_DNA"/>
</dbReference>
<dbReference type="Proteomes" id="UP001228049">
    <property type="component" value="Unassembled WGS sequence"/>
</dbReference>
<dbReference type="AlphaFoldDB" id="A0AAD9BU79"/>
<keyword evidence="3" id="KW-1185">Reference proteome</keyword>
<evidence type="ECO:0000256" key="1">
    <source>
        <dbReference type="SAM" id="MobiDB-lite"/>
    </source>
</evidence>
<organism evidence="2 3">
    <name type="scientific">Dissostichus eleginoides</name>
    <name type="common">Patagonian toothfish</name>
    <name type="synonym">Dissostichus amissus</name>
    <dbReference type="NCBI Taxonomy" id="100907"/>
    <lineage>
        <taxon>Eukaryota</taxon>
        <taxon>Metazoa</taxon>
        <taxon>Chordata</taxon>
        <taxon>Craniata</taxon>
        <taxon>Vertebrata</taxon>
        <taxon>Euteleostomi</taxon>
        <taxon>Actinopterygii</taxon>
        <taxon>Neopterygii</taxon>
        <taxon>Teleostei</taxon>
        <taxon>Neoteleostei</taxon>
        <taxon>Acanthomorphata</taxon>
        <taxon>Eupercaria</taxon>
        <taxon>Perciformes</taxon>
        <taxon>Notothenioidei</taxon>
        <taxon>Nototheniidae</taxon>
        <taxon>Dissostichus</taxon>
    </lineage>
</organism>
<accession>A0AAD9BU79</accession>
<feature type="compositionally biased region" description="Polar residues" evidence="1">
    <location>
        <begin position="1"/>
        <end position="27"/>
    </location>
</feature>
<gene>
    <name evidence="2" type="ORF">KUDE01_015173</name>
</gene>
<feature type="non-terminal residue" evidence="2">
    <location>
        <position position="87"/>
    </location>
</feature>
<evidence type="ECO:0000313" key="3">
    <source>
        <dbReference type="Proteomes" id="UP001228049"/>
    </source>
</evidence>
<proteinExistence type="predicted"/>
<feature type="region of interest" description="Disordered" evidence="1">
    <location>
        <begin position="1"/>
        <end position="87"/>
    </location>
</feature>
<feature type="compositionally biased region" description="Low complexity" evidence="1">
    <location>
        <begin position="51"/>
        <end position="71"/>
    </location>
</feature>
<evidence type="ECO:0000313" key="2">
    <source>
        <dbReference type="EMBL" id="KAK1890502.1"/>
    </source>
</evidence>
<feature type="non-terminal residue" evidence="2">
    <location>
        <position position="1"/>
    </location>
</feature>
<sequence length="87" mass="9062">GSRRPGTTGSTQDSLRVSTWPHTSSACSPHVRVTHLSTLGQRPRPNDKGRSGASWTTGASGATGSSGAEGASRGHGERRTQRCTWSS</sequence>
<comment type="caution">
    <text evidence="2">The sequence shown here is derived from an EMBL/GenBank/DDBJ whole genome shotgun (WGS) entry which is preliminary data.</text>
</comment>
<reference evidence="2" key="1">
    <citation type="submission" date="2023-04" db="EMBL/GenBank/DDBJ databases">
        <title>Chromosome-level genome of Chaenocephalus aceratus.</title>
        <authorList>
            <person name="Park H."/>
        </authorList>
    </citation>
    <scope>NUCLEOTIDE SEQUENCE</scope>
    <source>
        <strain evidence="2">DE</strain>
        <tissue evidence="2">Muscle</tissue>
    </source>
</reference>
<protein>
    <submittedName>
        <fullName evidence="2">M-agglutinin</fullName>
    </submittedName>
</protein>